<dbReference type="Gene3D" id="3.30.450.350">
    <property type="entry name" value="CHASE domain"/>
    <property type="match status" value="1"/>
</dbReference>
<dbReference type="PANTHER" id="PTHR43065">
    <property type="entry name" value="SENSOR HISTIDINE KINASE"/>
    <property type="match status" value="1"/>
</dbReference>
<organism evidence="13 14">
    <name type="scientific">Kinneretia aquatilis</name>
    <dbReference type="NCBI Taxonomy" id="2070761"/>
    <lineage>
        <taxon>Bacteria</taxon>
        <taxon>Pseudomonadati</taxon>
        <taxon>Pseudomonadota</taxon>
        <taxon>Betaproteobacteria</taxon>
        <taxon>Burkholderiales</taxon>
        <taxon>Sphaerotilaceae</taxon>
        <taxon>Roseateles</taxon>
    </lineage>
</organism>
<dbReference type="OrthoDB" id="9177862at2"/>
<dbReference type="RefSeq" id="WP_102766945.1">
    <property type="nucleotide sequence ID" value="NZ_POSP01000003.1"/>
</dbReference>
<dbReference type="SUPFAM" id="SSF55785">
    <property type="entry name" value="PYP-like sensor domain (PAS domain)"/>
    <property type="match status" value="2"/>
</dbReference>
<gene>
    <name evidence="13" type="ORF">C1O66_05380</name>
</gene>
<dbReference type="Pfam" id="PF02518">
    <property type="entry name" value="HATPase_c"/>
    <property type="match status" value="1"/>
</dbReference>
<dbReference type="PROSITE" id="PS50112">
    <property type="entry name" value="PAS"/>
    <property type="match status" value="1"/>
</dbReference>
<protein>
    <recommendedName>
        <fullName evidence="3">histidine kinase</fullName>
        <ecNumber evidence="3">2.7.13.3</ecNumber>
    </recommendedName>
</protein>
<dbReference type="Pfam" id="PF03924">
    <property type="entry name" value="CHASE"/>
    <property type="match status" value="1"/>
</dbReference>
<keyword evidence="14" id="KW-1185">Reference proteome</keyword>
<dbReference type="InterPro" id="IPR035965">
    <property type="entry name" value="PAS-like_dom_sf"/>
</dbReference>
<dbReference type="GO" id="GO:0016020">
    <property type="term" value="C:membrane"/>
    <property type="evidence" value="ECO:0007669"/>
    <property type="project" value="UniProtKB-SubCell"/>
</dbReference>
<dbReference type="EC" id="2.7.13.3" evidence="3"/>
<dbReference type="InterPro" id="IPR036097">
    <property type="entry name" value="HisK_dim/P_sf"/>
</dbReference>
<dbReference type="SUPFAM" id="SSF55874">
    <property type="entry name" value="ATPase domain of HSP90 chaperone/DNA topoisomerase II/histidine kinase"/>
    <property type="match status" value="1"/>
</dbReference>
<feature type="transmembrane region" description="Helical" evidence="8">
    <location>
        <begin position="283"/>
        <end position="301"/>
    </location>
</feature>
<sequence>MSLQTQPPATSPTAAPDSPSLSRILPAYWPALLTALVSLTLCIALAWMRHGQTLAAEEAQVQQELNALRSRLEAVAQTTFAPTLGLEALIRLDGGISDARFQAMSSQVIRLLPHVRSIVAAPNDVAEFVYPLAGNEAVYRLDYRSIPRQYEQVQLARRLGQPLLVGPVQLVQGGQGLIQRVPVFLPRPEGQAPQYWGVISVVADLPRFMESTGLANRQDLRLGLYHTGQPAERLGAVIWGDRSLPQRRPVLQTVNLPGAVWTLAAVPAQGWSQGPSWRSIETALAVGVSLVLTWLAGLLVYRRRLLVSHNRALAEEIAHSRQVQSALDAEHARFRSLTELSTDWVWEQDRELRLSYISRPAEKASQVPSQALLGMKRWESPALVPGVDWAAHQAMLERHEAFRDFEYAHYAGDGSVRYVSVSGTPFFDANGEFAGYRGTGRNITAAKQAEQALIESQAALTETLNRLQAILDSASEVAIIATGLDGRITVFNRGAERMLGYNEREMLGRYPDFLHRREEVRQRAVELSAELGETIQGFDTFVAKARVLGSETRVWTYLRKDGSALDVSLTVSLVRDRGGPAMGYLGIARDITEQRQAERALVQLNAELEDRVSSRTIELTEAMHTLRQAQDELLRSEKMAALGSLVAGVAHELNTPLGNCLTTASTLEERTREIQAEFEGTGLRRQHLADYLRDAGTAASILLRSLSTSTELVAHFKQLSVDQTSSQRRVFDLASALDDVLSLLRPRLRTTPYQVVCEVHTQRPLDSYPGPLGQVINNLVLNALLHAFGGRKHGRLSIRADELSPDWLLLVVEDDGVGMSEAVRRRAFDPFFTTKMGSGGTGLGLNIVYNIVTGILGGQIELSSEPGKGSRFTFRLPYVAPQLSAKAEERAHDPRPVPKPPNS</sequence>
<dbReference type="Gene3D" id="3.30.565.10">
    <property type="entry name" value="Histidine kinase-like ATPase, C-terminal domain"/>
    <property type="match status" value="1"/>
</dbReference>
<evidence type="ECO:0000256" key="3">
    <source>
        <dbReference type="ARBA" id="ARBA00012438"/>
    </source>
</evidence>
<keyword evidence="7 8" id="KW-0472">Membrane</keyword>
<dbReference type="SMART" id="SM00387">
    <property type="entry name" value="HATPase_c"/>
    <property type="match status" value="1"/>
</dbReference>
<dbReference type="PROSITE" id="PS50113">
    <property type="entry name" value="PAC"/>
    <property type="match status" value="2"/>
</dbReference>
<dbReference type="Pfam" id="PF08448">
    <property type="entry name" value="PAS_4"/>
    <property type="match status" value="1"/>
</dbReference>
<dbReference type="InterPro" id="IPR003594">
    <property type="entry name" value="HATPase_dom"/>
</dbReference>
<dbReference type="InterPro" id="IPR000700">
    <property type="entry name" value="PAS-assoc_C"/>
</dbReference>
<dbReference type="InterPro" id="IPR036890">
    <property type="entry name" value="HATPase_C_sf"/>
</dbReference>
<dbReference type="Gene3D" id="3.30.450.20">
    <property type="entry name" value="PAS domain"/>
    <property type="match status" value="2"/>
</dbReference>
<name>A0A2N8KUD9_9BURK</name>
<dbReference type="InterPro" id="IPR003661">
    <property type="entry name" value="HisK_dim/P_dom"/>
</dbReference>
<evidence type="ECO:0000259" key="10">
    <source>
        <dbReference type="PROSITE" id="PS50112"/>
    </source>
</evidence>
<comment type="caution">
    <text evidence="13">The sequence shown here is derived from an EMBL/GenBank/DDBJ whole genome shotgun (WGS) entry which is preliminary data.</text>
</comment>
<dbReference type="CDD" id="cd00130">
    <property type="entry name" value="PAS"/>
    <property type="match status" value="2"/>
</dbReference>
<feature type="domain" description="Histidine kinase" evidence="9">
    <location>
        <begin position="648"/>
        <end position="880"/>
    </location>
</feature>
<dbReference type="Pfam" id="PF13426">
    <property type="entry name" value="PAS_9"/>
    <property type="match status" value="1"/>
</dbReference>
<evidence type="ECO:0000259" key="9">
    <source>
        <dbReference type="PROSITE" id="PS50109"/>
    </source>
</evidence>
<evidence type="ECO:0000313" key="14">
    <source>
        <dbReference type="Proteomes" id="UP000235916"/>
    </source>
</evidence>
<dbReference type="PANTHER" id="PTHR43065:SF47">
    <property type="match status" value="1"/>
</dbReference>
<proteinExistence type="predicted"/>
<keyword evidence="6 8" id="KW-1133">Transmembrane helix</keyword>
<dbReference type="InterPro" id="IPR006189">
    <property type="entry name" value="CHASE_dom"/>
</dbReference>
<evidence type="ECO:0000256" key="1">
    <source>
        <dbReference type="ARBA" id="ARBA00000085"/>
    </source>
</evidence>
<evidence type="ECO:0000256" key="6">
    <source>
        <dbReference type="ARBA" id="ARBA00022989"/>
    </source>
</evidence>
<dbReference type="Proteomes" id="UP000235916">
    <property type="component" value="Unassembled WGS sequence"/>
</dbReference>
<evidence type="ECO:0000256" key="5">
    <source>
        <dbReference type="ARBA" id="ARBA00022692"/>
    </source>
</evidence>
<dbReference type="CDD" id="cd00082">
    <property type="entry name" value="HisKA"/>
    <property type="match status" value="1"/>
</dbReference>
<dbReference type="PRINTS" id="PR00344">
    <property type="entry name" value="BCTRLSENSOR"/>
</dbReference>
<dbReference type="InterPro" id="IPR013656">
    <property type="entry name" value="PAS_4"/>
</dbReference>
<keyword evidence="4" id="KW-0597">Phosphoprotein</keyword>
<dbReference type="InterPro" id="IPR000014">
    <property type="entry name" value="PAS"/>
</dbReference>
<feature type="domain" description="PAS" evidence="10">
    <location>
        <begin position="463"/>
        <end position="515"/>
    </location>
</feature>
<comment type="catalytic activity">
    <reaction evidence="1">
        <text>ATP + protein L-histidine = ADP + protein N-phospho-L-histidine.</text>
        <dbReference type="EC" id="2.7.13.3"/>
    </reaction>
</comment>
<evidence type="ECO:0000256" key="2">
    <source>
        <dbReference type="ARBA" id="ARBA00004370"/>
    </source>
</evidence>
<feature type="domain" description="CHASE" evidence="12">
    <location>
        <begin position="128"/>
        <end position="216"/>
    </location>
</feature>
<evidence type="ECO:0000313" key="13">
    <source>
        <dbReference type="EMBL" id="PND37022.1"/>
    </source>
</evidence>
<dbReference type="PROSITE" id="PS50839">
    <property type="entry name" value="CHASE"/>
    <property type="match status" value="1"/>
</dbReference>
<dbReference type="SMART" id="SM01079">
    <property type="entry name" value="CHASE"/>
    <property type="match status" value="1"/>
</dbReference>
<comment type="subcellular location">
    <subcellularLocation>
        <location evidence="2">Membrane</location>
    </subcellularLocation>
</comment>
<dbReference type="InterPro" id="IPR005467">
    <property type="entry name" value="His_kinase_dom"/>
</dbReference>
<dbReference type="InterPro" id="IPR042240">
    <property type="entry name" value="CHASE_sf"/>
</dbReference>
<evidence type="ECO:0000256" key="4">
    <source>
        <dbReference type="ARBA" id="ARBA00022553"/>
    </source>
</evidence>
<evidence type="ECO:0000256" key="7">
    <source>
        <dbReference type="ARBA" id="ARBA00023136"/>
    </source>
</evidence>
<dbReference type="SMART" id="SM00086">
    <property type="entry name" value="PAC"/>
    <property type="match status" value="2"/>
</dbReference>
<dbReference type="GO" id="GO:0000155">
    <property type="term" value="F:phosphorelay sensor kinase activity"/>
    <property type="evidence" value="ECO:0007669"/>
    <property type="project" value="InterPro"/>
</dbReference>
<dbReference type="InterPro" id="IPR001610">
    <property type="entry name" value="PAC"/>
</dbReference>
<keyword evidence="5 8" id="KW-0812">Transmembrane</keyword>
<dbReference type="EMBL" id="POSP01000003">
    <property type="protein sequence ID" value="PND37022.1"/>
    <property type="molecule type" value="Genomic_DNA"/>
</dbReference>
<feature type="domain" description="PAC" evidence="11">
    <location>
        <begin position="403"/>
        <end position="455"/>
    </location>
</feature>
<evidence type="ECO:0000259" key="11">
    <source>
        <dbReference type="PROSITE" id="PS50113"/>
    </source>
</evidence>
<dbReference type="SUPFAM" id="SSF47384">
    <property type="entry name" value="Homodimeric domain of signal transducing histidine kinase"/>
    <property type="match status" value="1"/>
</dbReference>
<dbReference type="PROSITE" id="PS50109">
    <property type="entry name" value="HIS_KIN"/>
    <property type="match status" value="1"/>
</dbReference>
<dbReference type="NCBIfam" id="TIGR00229">
    <property type="entry name" value="sensory_box"/>
    <property type="match status" value="2"/>
</dbReference>
<dbReference type="SMART" id="SM00091">
    <property type="entry name" value="PAS"/>
    <property type="match status" value="2"/>
</dbReference>
<evidence type="ECO:0000256" key="8">
    <source>
        <dbReference type="SAM" id="Phobius"/>
    </source>
</evidence>
<accession>A0A2N8KUD9</accession>
<dbReference type="AlphaFoldDB" id="A0A2N8KUD9"/>
<evidence type="ECO:0000259" key="12">
    <source>
        <dbReference type="PROSITE" id="PS50839"/>
    </source>
</evidence>
<feature type="transmembrane region" description="Helical" evidence="8">
    <location>
        <begin position="27"/>
        <end position="47"/>
    </location>
</feature>
<feature type="domain" description="PAC" evidence="11">
    <location>
        <begin position="548"/>
        <end position="603"/>
    </location>
</feature>
<dbReference type="InterPro" id="IPR004358">
    <property type="entry name" value="Sig_transdc_His_kin-like_C"/>
</dbReference>
<dbReference type="Gene3D" id="1.10.287.130">
    <property type="match status" value="1"/>
</dbReference>
<reference evidence="13 14" key="1">
    <citation type="submission" date="2018-01" db="EMBL/GenBank/DDBJ databases">
        <title>Draft genome sequence of Paucibacter aquatile CR182 isolated from freshwater of the Nakdong River.</title>
        <authorList>
            <person name="Choi A."/>
            <person name="Chung E.J."/>
        </authorList>
    </citation>
    <scope>NUCLEOTIDE SEQUENCE [LARGE SCALE GENOMIC DNA]</scope>
    <source>
        <strain evidence="13 14">CR182</strain>
    </source>
</reference>